<dbReference type="InterPro" id="IPR011333">
    <property type="entry name" value="SKP1/BTB/POZ_sf"/>
</dbReference>
<dbReference type="UniPathway" id="UPA00143"/>
<dbReference type="SMART" id="SM00612">
    <property type="entry name" value="Kelch"/>
    <property type="match status" value="5"/>
</dbReference>
<dbReference type="SMART" id="SM00875">
    <property type="entry name" value="BACK"/>
    <property type="match status" value="1"/>
</dbReference>
<evidence type="ECO:0000313" key="9">
    <source>
        <dbReference type="EnsemblMetazoa" id="GPAI006792-PA"/>
    </source>
</evidence>
<accession>A0A1A9Z8B2</accession>
<dbReference type="InterPro" id="IPR000210">
    <property type="entry name" value="BTB/POZ_dom"/>
</dbReference>
<dbReference type="FunFam" id="1.25.40.420:FF:000001">
    <property type="entry name" value="Kelch-like family member 12"/>
    <property type="match status" value="1"/>
</dbReference>
<keyword evidence="3" id="KW-0880">Kelch repeat</keyword>
<evidence type="ECO:0000256" key="6">
    <source>
        <dbReference type="ARBA" id="ARBA00023203"/>
    </source>
</evidence>
<proteinExistence type="predicted"/>
<evidence type="ECO:0000259" key="8">
    <source>
        <dbReference type="PROSITE" id="PS50097"/>
    </source>
</evidence>
<sequence>MLNKLNQLRLDQMHCDFILEAEDECIYAHKLLLVAASPYFAAMLQHNTKENREGKVRFTDVEVSALKAIIDYVYTGAITITEDSVTSLLSTSNLLLIDPVKYNCEQFLKRRVNLTNCLNIRKIADLYYCVELLLYCNKCIAKWFPRLITVDEFLELSFEEFKGVIRDDDLYVQKEENVYQSVLNWVKYNLEARQVHLPELLRHITLSLLRPEFLKSQIRTEPLFKDDLLCKDVFIEALFHFLPGQKRKRSLDVSEDTRRSQRRYGTLHVAFVGGANRDWQSLSTCRMYDISNVRLFAMSPMTECRSGVSTVSLNGCLYAMGGHNAQITMKTAECYDPIINQWHHIAPMNNGHAFHGACAFKNLIYVIGGDRSSTFEYYNPTTNRWYDGPDTPSRYWWENRATVIGNSIYSLGDAENGIILNNRYDPREGLWHILDNTTYYVRQFGLASYGHSLYCVGGWPWPNQCKRFDIRSNRWESLAAMNVGRDRHATLIIENEIYVFGGWNQILVPTAERYNITQNKWTTDASAAIELFVGGAAIIRHRTMENKLWAASYSTCYAFSNLPSDKLIPKAMTINTMAIECNLNNFI</sequence>
<dbReference type="InterPro" id="IPR017096">
    <property type="entry name" value="BTB-kelch_protein"/>
</dbReference>
<keyword evidence="6" id="KW-0009">Actin-binding</keyword>
<dbReference type="PANTHER" id="PTHR24412">
    <property type="entry name" value="KELCH PROTEIN"/>
    <property type="match status" value="1"/>
</dbReference>
<dbReference type="PIRSF" id="PIRSF037037">
    <property type="entry name" value="Kelch-like_protein_gigaxonin"/>
    <property type="match status" value="1"/>
</dbReference>
<protein>
    <recommendedName>
        <fullName evidence="2">Kelch-like protein diablo</fullName>
    </recommendedName>
</protein>
<evidence type="ECO:0000313" key="10">
    <source>
        <dbReference type="Proteomes" id="UP000092445"/>
    </source>
</evidence>
<comment type="pathway">
    <text evidence="1">Protein modification; protein ubiquitination.</text>
</comment>
<dbReference type="Pfam" id="PF00651">
    <property type="entry name" value="BTB"/>
    <property type="match status" value="1"/>
</dbReference>
<dbReference type="CDD" id="cd18186">
    <property type="entry name" value="BTB_POZ_ZBTB_KLHL-like"/>
    <property type="match status" value="1"/>
</dbReference>
<comment type="function">
    <text evidence="7">Probable substrate-specific adapter of an E3 ubiquitin-protein ligase complex which mediates the ubiquitination and subsequent proteasomal degradation of target proteins. May have a role in synapse differentiation and growth.</text>
</comment>
<reference evidence="9" key="2">
    <citation type="submission" date="2020-05" db="UniProtKB">
        <authorList>
            <consortium name="EnsemblMetazoa"/>
        </authorList>
    </citation>
    <scope>IDENTIFICATION</scope>
    <source>
        <strain evidence="9">IAEA</strain>
    </source>
</reference>
<dbReference type="STRING" id="7398.A0A1A9Z8B2"/>
<dbReference type="Gene3D" id="1.25.40.420">
    <property type="match status" value="1"/>
</dbReference>
<dbReference type="AlphaFoldDB" id="A0A1A9Z8B2"/>
<dbReference type="Pfam" id="PF01344">
    <property type="entry name" value="Kelch_1"/>
    <property type="match status" value="3"/>
</dbReference>
<dbReference type="Gene3D" id="2.120.10.80">
    <property type="entry name" value="Kelch-type beta propeller"/>
    <property type="match status" value="2"/>
</dbReference>
<dbReference type="InterPro" id="IPR011705">
    <property type="entry name" value="BACK"/>
</dbReference>
<keyword evidence="4" id="KW-0677">Repeat</keyword>
<dbReference type="Pfam" id="PF07707">
    <property type="entry name" value="BACK"/>
    <property type="match status" value="1"/>
</dbReference>
<dbReference type="SUPFAM" id="SSF117281">
    <property type="entry name" value="Kelch motif"/>
    <property type="match status" value="2"/>
</dbReference>
<evidence type="ECO:0000256" key="2">
    <source>
        <dbReference type="ARBA" id="ARBA00013699"/>
    </source>
</evidence>
<evidence type="ECO:0000256" key="4">
    <source>
        <dbReference type="ARBA" id="ARBA00022737"/>
    </source>
</evidence>
<dbReference type="SMART" id="SM00225">
    <property type="entry name" value="BTB"/>
    <property type="match status" value="1"/>
</dbReference>
<name>A0A1A9Z8B2_GLOPL</name>
<evidence type="ECO:0000256" key="7">
    <source>
        <dbReference type="ARBA" id="ARBA00043912"/>
    </source>
</evidence>
<reference evidence="10" key="1">
    <citation type="submission" date="2014-03" db="EMBL/GenBank/DDBJ databases">
        <authorList>
            <person name="Aksoy S."/>
            <person name="Warren W."/>
            <person name="Wilson R.K."/>
        </authorList>
    </citation>
    <scope>NUCLEOTIDE SEQUENCE [LARGE SCALE GENOMIC DNA]</scope>
    <source>
        <strain evidence="10">IAEA</strain>
    </source>
</reference>
<dbReference type="GO" id="GO:0003779">
    <property type="term" value="F:actin binding"/>
    <property type="evidence" value="ECO:0007669"/>
    <property type="project" value="UniProtKB-KW"/>
</dbReference>
<evidence type="ECO:0000256" key="3">
    <source>
        <dbReference type="ARBA" id="ARBA00022441"/>
    </source>
</evidence>
<organism evidence="9 10">
    <name type="scientific">Glossina pallidipes</name>
    <name type="common">Tsetse fly</name>
    <dbReference type="NCBI Taxonomy" id="7398"/>
    <lineage>
        <taxon>Eukaryota</taxon>
        <taxon>Metazoa</taxon>
        <taxon>Ecdysozoa</taxon>
        <taxon>Arthropoda</taxon>
        <taxon>Hexapoda</taxon>
        <taxon>Insecta</taxon>
        <taxon>Pterygota</taxon>
        <taxon>Neoptera</taxon>
        <taxon>Endopterygota</taxon>
        <taxon>Diptera</taxon>
        <taxon>Brachycera</taxon>
        <taxon>Muscomorpha</taxon>
        <taxon>Hippoboscoidea</taxon>
        <taxon>Glossinidae</taxon>
        <taxon>Glossina</taxon>
    </lineage>
</organism>
<dbReference type="SUPFAM" id="SSF54695">
    <property type="entry name" value="POZ domain"/>
    <property type="match status" value="1"/>
</dbReference>
<feature type="domain" description="BTB" evidence="8">
    <location>
        <begin position="15"/>
        <end position="82"/>
    </location>
</feature>
<dbReference type="Gene3D" id="3.30.710.10">
    <property type="entry name" value="Potassium Channel Kv1.1, Chain A"/>
    <property type="match status" value="1"/>
</dbReference>
<evidence type="ECO:0000256" key="1">
    <source>
        <dbReference type="ARBA" id="ARBA00004906"/>
    </source>
</evidence>
<dbReference type="VEuPathDB" id="VectorBase:GPAI006792"/>
<keyword evidence="5" id="KW-0833">Ubl conjugation pathway</keyword>
<dbReference type="PROSITE" id="PS50097">
    <property type="entry name" value="BTB"/>
    <property type="match status" value="1"/>
</dbReference>
<dbReference type="PANTHER" id="PTHR24412:SF441">
    <property type="entry name" value="KELCH-LIKE PROTEIN 28"/>
    <property type="match status" value="1"/>
</dbReference>
<dbReference type="Proteomes" id="UP000092445">
    <property type="component" value="Unassembled WGS sequence"/>
</dbReference>
<dbReference type="EnsemblMetazoa" id="GPAI006792-RA">
    <property type="protein sequence ID" value="GPAI006792-PA"/>
    <property type="gene ID" value="GPAI006792"/>
</dbReference>
<dbReference type="InterPro" id="IPR015915">
    <property type="entry name" value="Kelch-typ_b-propeller"/>
</dbReference>
<dbReference type="GO" id="GO:0016567">
    <property type="term" value="P:protein ubiquitination"/>
    <property type="evidence" value="ECO:0007669"/>
    <property type="project" value="UniProtKB-UniPathway"/>
</dbReference>
<dbReference type="InterPro" id="IPR006652">
    <property type="entry name" value="Kelch_1"/>
</dbReference>
<evidence type="ECO:0000256" key="5">
    <source>
        <dbReference type="ARBA" id="ARBA00022786"/>
    </source>
</evidence>
<keyword evidence="10" id="KW-1185">Reference proteome</keyword>